<name>A0A841U8Q7_9BACL</name>
<evidence type="ECO:0000313" key="1">
    <source>
        <dbReference type="EMBL" id="MBB6696112.1"/>
    </source>
</evidence>
<evidence type="ECO:0000313" key="2">
    <source>
        <dbReference type="Proteomes" id="UP000553776"/>
    </source>
</evidence>
<dbReference type="RefSeq" id="WP_212961068.1">
    <property type="nucleotide sequence ID" value="NZ_BORM01000022.1"/>
</dbReference>
<comment type="caution">
    <text evidence="1">The sequence shown here is derived from an EMBL/GenBank/DDBJ whole genome shotgun (WGS) entry which is preliminary data.</text>
</comment>
<organism evidence="1 2">
    <name type="scientific">Cohnella xylanilytica</name>
    <dbReference type="NCBI Taxonomy" id="557555"/>
    <lineage>
        <taxon>Bacteria</taxon>
        <taxon>Bacillati</taxon>
        <taxon>Bacillota</taxon>
        <taxon>Bacilli</taxon>
        <taxon>Bacillales</taxon>
        <taxon>Paenibacillaceae</taxon>
        <taxon>Cohnella</taxon>
    </lineage>
</organism>
<dbReference type="InterPro" id="IPR037079">
    <property type="entry name" value="AF2212/PG0164-like_sf"/>
</dbReference>
<gene>
    <name evidence="1" type="ORF">H7B90_32460</name>
</gene>
<keyword evidence="2" id="KW-1185">Reference proteome</keyword>
<dbReference type="EMBL" id="JACJVR010000180">
    <property type="protein sequence ID" value="MBB6696112.1"/>
    <property type="molecule type" value="Genomic_DNA"/>
</dbReference>
<accession>A0A841U8Q7</accession>
<proteinExistence type="predicted"/>
<dbReference type="InterPro" id="IPR015018">
    <property type="entry name" value="DUF1905"/>
</dbReference>
<dbReference type="Proteomes" id="UP000553776">
    <property type="component" value="Unassembled WGS sequence"/>
</dbReference>
<dbReference type="Pfam" id="PF08922">
    <property type="entry name" value="DUF1905"/>
    <property type="match status" value="1"/>
</dbReference>
<reference evidence="1 2" key="1">
    <citation type="submission" date="2020-08" db="EMBL/GenBank/DDBJ databases">
        <title>Cohnella phylogeny.</title>
        <authorList>
            <person name="Dunlap C."/>
        </authorList>
    </citation>
    <scope>NUCLEOTIDE SEQUENCE [LARGE SCALE GENOMIC DNA]</scope>
    <source>
        <strain evidence="1 2">DSM 25239</strain>
    </source>
</reference>
<dbReference type="Pfam" id="PF13376">
    <property type="entry name" value="OmdA"/>
    <property type="match status" value="1"/>
</dbReference>
<dbReference type="AlphaFoldDB" id="A0A841U8Q7"/>
<dbReference type="SUPFAM" id="SSF141694">
    <property type="entry name" value="AF2212/PG0164-like"/>
    <property type="match status" value="1"/>
</dbReference>
<dbReference type="Gene3D" id="2.40.30.100">
    <property type="entry name" value="AF2212/PG0164-like"/>
    <property type="match status" value="1"/>
</dbReference>
<sequence>MSDMREFEGALLRPPGVGTWVYVDVPFDAAEAYGAKGQIRVRGTVNGAAFRSSLLPHGNGRHYLVVGGPLRCAAGAEVGDVVRVAIEPDTEERTIEVPRDLQEALEERPEALDFFAGLAYTYRKEYVDWIESAKREQTRASRVSKAIGLLAEGRKLRG</sequence>
<protein>
    <submittedName>
        <fullName evidence="1">DUF1905 domain-containing protein</fullName>
    </submittedName>
</protein>